<reference evidence="1 2" key="1">
    <citation type="submission" date="2019-07" db="EMBL/GenBank/DDBJ databases">
        <title>Whole genome shotgun sequence of Novosphingobium sediminis NBRC 106119.</title>
        <authorList>
            <person name="Hosoyama A."/>
            <person name="Uohara A."/>
            <person name="Ohji S."/>
            <person name="Ichikawa N."/>
        </authorList>
    </citation>
    <scope>NUCLEOTIDE SEQUENCE [LARGE SCALE GENOMIC DNA]</scope>
    <source>
        <strain evidence="1 2">NBRC 106119</strain>
    </source>
</reference>
<dbReference type="EMBL" id="BJYR01000001">
    <property type="protein sequence ID" value="GEN98180.1"/>
    <property type="molecule type" value="Genomic_DNA"/>
</dbReference>
<accession>A0A512AEQ2</accession>
<proteinExistence type="predicted"/>
<dbReference type="AlphaFoldDB" id="A0A512AEQ2"/>
<comment type="caution">
    <text evidence="1">The sequence shown here is derived from an EMBL/GenBank/DDBJ whole genome shotgun (WGS) entry which is preliminary data.</text>
</comment>
<dbReference type="RefSeq" id="WP_147157582.1">
    <property type="nucleotide sequence ID" value="NZ_BJYR01000001.1"/>
</dbReference>
<protein>
    <submittedName>
        <fullName evidence="1">Uncharacterized protein</fullName>
    </submittedName>
</protein>
<dbReference type="Proteomes" id="UP000321464">
    <property type="component" value="Unassembled WGS sequence"/>
</dbReference>
<organism evidence="1 2">
    <name type="scientific">Novosphingobium sediminis</name>
    <dbReference type="NCBI Taxonomy" id="707214"/>
    <lineage>
        <taxon>Bacteria</taxon>
        <taxon>Pseudomonadati</taxon>
        <taxon>Pseudomonadota</taxon>
        <taxon>Alphaproteobacteria</taxon>
        <taxon>Sphingomonadales</taxon>
        <taxon>Sphingomonadaceae</taxon>
        <taxon>Novosphingobium</taxon>
    </lineage>
</organism>
<evidence type="ECO:0000313" key="2">
    <source>
        <dbReference type="Proteomes" id="UP000321464"/>
    </source>
</evidence>
<dbReference type="OrthoDB" id="8907408at2"/>
<sequence>MVNSGTARADRALGRHALGKMGFGLLGGGLLAMTAAASARPNDRMGTSVVSPREAAASARAFRAHPEGPVLAEDRLNYSAANPLAPTIEVVEPHVDTATNPPFNVRVVARAHEGLAIDHNSIRIRYGFFRIDVTKRMLALGHWQGNEFIVNHANAPAGTHWFYVTIADTDHREANVAVKVVVK</sequence>
<keyword evidence="2" id="KW-1185">Reference proteome</keyword>
<gene>
    <name evidence="1" type="ORF">NSE01_00130</name>
</gene>
<evidence type="ECO:0000313" key="1">
    <source>
        <dbReference type="EMBL" id="GEN98180.1"/>
    </source>
</evidence>
<name>A0A512AEQ2_9SPHN</name>